<feature type="signal peptide" evidence="7">
    <location>
        <begin position="1"/>
        <end position="18"/>
    </location>
</feature>
<dbReference type="FunFam" id="3.40.50.1820:FF:000057">
    <property type="entry name" value="Lipase"/>
    <property type="match status" value="1"/>
</dbReference>
<evidence type="ECO:0000256" key="2">
    <source>
        <dbReference type="ARBA" id="ARBA00022729"/>
    </source>
</evidence>
<reference evidence="9" key="2">
    <citation type="submission" date="2020-12" db="EMBL/GenBank/DDBJ databases">
        <authorList>
            <person name="Kanost M."/>
        </authorList>
    </citation>
    <scope>NUCLEOTIDE SEQUENCE</scope>
</reference>
<feature type="chain" id="PRO_5038276560" evidence="7">
    <location>
        <begin position="19"/>
        <end position="473"/>
    </location>
</feature>
<dbReference type="GO" id="GO:0016787">
    <property type="term" value="F:hydrolase activity"/>
    <property type="evidence" value="ECO:0007669"/>
    <property type="project" value="UniProtKB-KW"/>
</dbReference>
<evidence type="ECO:0000313" key="10">
    <source>
        <dbReference type="EMBL" id="UXP71929.1"/>
    </source>
</evidence>
<feature type="domain" description="Partial AB-hydrolase lipase" evidence="8">
    <location>
        <begin position="103"/>
        <end position="159"/>
    </location>
</feature>
<evidence type="ECO:0000256" key="7">
    <source>
        <dbReference type="SAM" id="SignalP"/>
    </source>
</evidence>
<evidence type="ECO:0000256" key="6">
    <source>
        <dbReference type="ARBA" id="ARBA00023180"/>
    </source>
</evidence>
<gene>
    <name evidence="9" type="ORF">O3G_MSEX010591</name>
</gene>
<proteinExistence type="evidence at transcript level"/>
<keyword evidence="5" id="KW-0443">Lipid metabolism</keyword>
<dbReference type="Gene3D" id="3.40.50.1820">
    <property type="entry name" value="alpha/beta hydrolase"/>
    <property type="match status" value="1"/>
</dbReference>
<evidence type="ECO:0000256" key="3">
    <source>
        <dbReference type="ARBA" id="ARBA00022801"/>
    </source>
</evidence>
<keyword evidence="6" id="KW-0325">Glycoprotein</keyword>
<dbReference type="AlphaFoldDB" id="A0A921ZHK2"/>
<keyword evidence="4" id="KW-0442">Lipid degradation</keyword>
<dbReference type="Pfam" id="PF04083">
    <property type="entry name" value="Abhydro_lipase"/>
    <property type="match status" value="1"/>
</dbReference>
<evidence type="ECO:0000256" key="4">
    <source>
        <dbReference type="ARBA" id="ARBA00022963"/>
    </source>
</evidence>
<protein>
    <submittedName>
        <fullName evidence="10">Esterase</fullName>
    </submittedName>
</protein>
<evidence type="ECO:0000256" key="1">
    <source>
        <dbReference type="ARBA" id="ARBA00010701"/>
    </source>
</evidence>
<organism evidence="9 11">
    <name type="scientific">Manduca sexta</name>
    <name type="common">Tobacco hawkmoth</name>
    <name type="synonym">Tobacco hornworm</name>
    <dbReference type="NCBI Taxonomy" id="7130"/>
    <lineage>
        <taxon>Eukaryota</taxon>
        <taxon>Metazoa</taxon>
        <taxon>Ecdysozoa</taxon>
        <taxon>Arthropoda</taxon>
        <taxon>Hexapoda</taxon>
        <taxon>Insecta</taxon>
        <taxon>Pterygota</taxon>
        <taxon>Neoptera</taxon>
        <taxon>Endopterygota</taxon>
        <taxon>Lepidoptera</taxon>
        <taxon>Glossata</taxon>
        <taxon>Ditrysia</taxon>
        <taxon>Bombycoidea</taxon>
        <taxon>Sphingidae</taxon>
        <taxon>Sphinginae</taxon>
        <taxon>Sphingini</taxon>
        <taxon>Manduca</taxon>
    </lineage>
</organism>
<evidence type="ECO:0000259" key="8">
    <source>
        <dbReference type="Pfam" id="PF04083"/>
    </source>
</evidence>
<reference evidence="10" key="3">
    <citation type="journal article" date="2022" name="Insect Sci.">
        <title>Genome-wide identification, classification, and expression profiling of serine esterases and other esterase-related proteins in the tobacco hornworm, Manduca sexta.</title>
        <authorList>
            <person name="Miao Z."/>
            <person name="Xiong C."/>
            <person name="Cao X."/>
            <person name="Shan T."/>
            <person name="Jin Q."/>
            <person name="Jiang H."/>
        </authorList>
    </citation>
    <scope>NUCLEOTIDE SEQUENCE</scope>
    <source>
        <strain evidence="10">ALH9</strain>
    </source>
</reference>
<sequence>MLQGVAFLLLLLIQCHLSDQDLECLPKTLRSVGLDFMKSFEAFKEKVQSFFHISFDKIEKRRLKIKNAFYNFLDESFGELDSDKRNLLALSEGSREEGMPAPHMITAHGYRVQSYTILTQDGFLLTLHRVMAGDIEARSRNKIALLHHGLFGSSDDWLILGKGRALPYLLSAAGYDVWLANARGNKYSRAHINRTVDEVGFWNFSWHEIGLYDLSAVIDYVVGVSSKNTEIHFIGHALGATSLLVLLSVAPKYNDILKSATFLAPLVYMYHVEGPLKILADSYEYRSTDNIYRPTLLRSEIFSPKVIERFCRGEVRLCLNPFLLLANGGQDFANSYITEAVLSHVPAGSSKKMLIHYLQLIKSGEFQMFDYGYIKNMEKYGESTPSSYDLNQVTVPVIIFSSSSDWLSTVPDIVNLLTKIHNVIVHHVVKKSDFSHTDFLWSNNAPELVYYLILDILQQRLEQKKGKESDTGE</sequence>
<dbReference type="SUPFAM" id="SSF53474">
    <property type="entry name" value="alpha/beta-Hydrolases"/>
    <property type="match status" value="1"/>
</dbReference>
<dbReference type="OrthoDB" id="9974421at2759"/>
<name>A0A921ZHK2_MANSE</name>
<dbReference type="Proteomes" id="UP000791440">
    <property type="component" value="Unassembled WGS sequence"/>
</dbReference>
<dbReference type="PANTHER" id="PTHR11005">
    <property type="entry name" value="LYSOSOMAL ACID LIPASE-RELATED"/>
    <property type="match status" value="1"/>
</dbReference>
<keyword evidence="2 7" id="KW-0732">Signal</keyword>
<accession>A0A921ZHK2</accession>
<comment type="similarity">
    <text evidence="1">Belongs to the AB hydrolase superfamily. Lipase family.</text>
</comment>
<evidence type="ECO:0000313" key="9">
    <source>
        <dbReference type="EMBL" id="KAG6457964.1"/>
    </source>
</evidence>
<dbReference type="EMBL" id="ON929147">
    <property type="protein sequence ID" value="UXP71929.1"/>
    <property type="molecule type" value="mRNA"/>
</dbReference>
<keyword evidence="11" id="KW-1185">Reference proteome</keyword>
<dbReference type="GO" id="GO:0016042">
    <property type="term" value="P:lipid catabolic process"/>
    <property type="evidence" value="ECO:0007669"/>
    <property type="project" value="UniProtKB-KW"/>
</dbReference>
<evidence type="ECO:0000256" key="5">
    <source>
        <dbReference type="ARBA" id="ARBA00023098"/>
    </source>
</evidence>
<dbReference type="EMBL" id="JH668564">
    <property type="protein sequence ID" value="KAG6457964.1"/>
    <property type="molecule type" value="Genomic_DNA"/>
</dbReference>
<keyword evidence="3" id="KW-0378">Hydrolase</keyword>
<evidence type="ECO:0000313" key="11">
    <source>
        <dbReference type="Proteomes" id="UP000791440"/>
    </source>
</evidence>
<reference evidence="9" key="1">
    <citation type="journal article" date="2016" name="Insect Biochem. Mol. Biol.">
        <title>Multifaceted biological insights from a draft genome sequence of the tobacco hornworm moth, Manduca sexta.</title>
        <authorList>
            <person name="Kanost M.R."/>
            <person name="Arrese E.L."/>
            <person name="Cao X."/>
            <person name="Chen Y.R."/>
            <person name="Chellapilla S."/>
            <person name="Goldsmith M.R."/>
            <person name="Grosse-Wilde E."/>
            <person name="Heckel D.G."/>
            <person name="Herndon N."/>
            <person name="Jiang H."/>
            <person name="Papanicolaou A."/>
            <person name="Qu J."/>
            <person name="Soulages J.L."/>
            <person name="Vogel H."/>
            <person name="Walters J."/>
            <person name="Waterhouse R.M."/>
            <person name="Ahn S.J."/>
            <person name="Almeida F.C."/>
            <person name="An C."/>
            <person name="Aqrawi P."/>
            <person name="Bretschneider A."/>
            <person name="Bryant W.B."/>
            <person name="Bucks S."/>
            <person name="Chao H."/>
            <person name="Chevignon G."/>
            <person name="Christen J.M."/>
            <person name="Clarke D.F."/>
            <person name="Dittmer N.T."/>
            <person name="Ferguson L.C.F."/>
            <person name="Garavelou S."/>
            <person name="Gordon K.H.J."/>
            <person name="Gunaratna R.T."/>
            <person name="Han Y."/>
            <person name="Hauser F."/>
            <person name="He Y."/>
            <person name="Heidel-Fischer H."/>
            <person name="Hirsh A."/>
            <person name="Hu Y."/>
            <person name="Jiang H."/>
            <person name="Kalra D."/>
            <person name="Klinner C."/>
            <person name="Konig C."/>
            <person name="Kovar C."/>
            <person name="Kroll A.R."/>
            <person name="Kuwar S.S."/>
            <person name="Lee S.L."/>
            <person name="Lehman R."/>
            <person name="Li K."/>
            <person name="Li Z."/>
            <person name="Liang H."/>
            <person name="Lovelace S."/>
            <person name="Lu Z."/>
            <person name="Mansfield J.H."/>
            <person name="McCulloch K.J."/>
            <person name="Mathew T."/>
            <person name="Morton B."/>
            <person name="Muzny D.M."/>
            <person name="Neunemann D."/>
            <person name="Ongeri F."/>
            <person name="Pauchet Y."/>
            <person name="Pu L.L."/>
            <person name="Pyrousis I."/>
            <person name="Rao X.J."/>
            <person name="Redding A."/>
            <person name="Roesel C."/>
            <person name="Sanchez-Gracia A."/>
            <person name="Schaack S."/>
            <person name="Shukla A."/>
            <person name="Tetreau G."/>
            <person name="Wang Y."/>
            <person name="Xiong G.H."/>
            <person name="Traut W."/>
            <person name="Walsh T.K."/>
            <person name="Worley K.C."/>
            <person name="Wu D."/>
            <person name="Wu W."/>
            <person name="Wu Y.Q."/>
            <person name="Zhang X."/>
            <person name="Zou Z."/>
            <person name="Zucker H."/>
            <person name="Briscoe A.D."/>
            <person name="Burmester T."/>
            <person name="Clem R.J."/>
            <person name="Feyereisen R."/>
            <person name="Grimmelikhuijzen C.J.P."/>
            <person name="Hamodrakas S.J."/>
            <person name="Hansson B.S."/>
            <person name="Huguet E."/>
            <person name="Jermiin L.S."/>
            <person name="Lan Q."/>
            <person name="Lehman H.K."/>
            <person name="Lorenzen M."/>
            <person name="Merzendorfer H."/>
            <person name="Michalopoulos I."/>
            <person name="Morton D.B."/>
            <person name="Muthukrishnan S."/>
            <person name="Oakeshott J.G."/>
            <person name="Palmer W."/>
            <person name="Park Y."/>
            <person name="Passarelli A.L."/>
            <person name="Rozas J."/>
            <person name="Schwartz L.M."/>
            <person name="Smith W."/>
            <person name="Southgate A."/>
            <person name="Vilcinskas A."/>
            <person name="Vogt R."/>
            <person name="Wang P."/>
            <person name="Werren J."/>
            <person name="Yu X.Q."/>
            <person name="Zhou J.J."/>
            <person name="Brown S.J."/>
            <person name="Scherer S.E."/>
            <person name="Richards S."/>
            <person name="Blissard G.W."/>
        </authorList>
    </citation>
    <scope>NUCLEOTIDE SEQUENCE</scope>
</reference>
<dbReference type="InterPro" id="IPR006693">
    <property type="entry name" value="AB_hydrolase_lipase"/>
</dbReference>
<dbReference type="InterPro" id="IPR029058">
    <property type="entry name" value="AB_hydrolase_fold"/>
</dbReference>